<evidence type="ECO:0008006" key="4">
    <source>
        <dbReference type="Google" id="ProtNLM"/>
    </source>
</evidence>
<comment type="caution">
    <text evidence="2">The sequence shown here is derived from an EMBL/GenBank/DDBJ whole genome shotgun (WGS) entry which is preliminary data.</text>
</comment>
<dbReference type="Proteomes" id="UP000266673">
    <property type="component" value="Unassembled WGS sequence"/>
</dbReference>
<dbReference type="EMBL" id="QKWP01000686">
    <property type="protein sequence ID" value="RIB16321.1"/>
    <property type="molecule type" value="Genomic_DNA"/>
</dbReference>
<evidence type="ECO:0000313" key="2">
    <source>
        <dbReference type="EMBL" id="RIB16321.1"/>
    </source>
</evidence>
<keyword evidence="1" id="KW-1133">Transmembrane helix</keyword>
<keyword evidence="3" id="KW-1185">Reference proteome</keyword>
<protein>
    <recommendedName>
        <fullName evidence="4">HAT C-terminal dimerisation domain-containing protein</fullName>
    </recommendedName>
</protein>
<keyword evidence="1" id="KW-0472">Membrane</keyword>
<dbReference type="STRING" id="44941.A0A397V327"/>
<keyword evidence="1" id="KW-0812">Transmembrane</keyword>
<dbReference type="OrthoDB" id="2440674at2759"/>
<name>A0A397V327_9GLOM</name>
<dbReference type="AlphaFoldDB" id="A0A397V327"/>
<organism evidence="2 3">
    <name type="scientific">Gigaspora rosea</name>
    <dbReference type="NCBI Taxonomy" id="44941"/>
    <lineage>
        <taxon>Eukaryota</taxon>
        <taxon>Fungi</taxon>
        <taxon>Fungi incertae sedis</taxon>
        <taxon>Mucoromycota</taxon>
        <taxon>Glomeromycotina</taxon>
        <taxon>Glomeromycetes</taxon>
        <taxon>Diversisporales</taxon>
        <taxon>Gigasporaceae</taxon>
        <taxon>Gigaspora</taxon>
    </lineage>
</organism>
<proteinExistence type="predicted"/>
<gene>
    <name evidence="2" type="ORF">C2G38_2091298</name>
</gene>
<accession>A0A397V327</accession>
<evidence type="ECO:0000256" key="1">
    <source>
        <dbReference type="SAM" id="Phobius"/>
    </source>
</evidence>
<evidence type="ECO:0000313" key="3">
    <source>
        <dbReference type="Proteomes" id="UP000266673"/>
    </source>
</evidence>
<feature type="transmembrane region" description="Helical" evidence="1">
    <location>
        <begin position="86"/>
        <end position="103"/>
    </location>
</feature>
<reference evidence="2 3" key="1">
    <citation type="submission" date="2018-06" db="EMBL/GenBank/DDBJ databases">
        <title>Comparative genomics reveals the genomic features of Rhizophagus irregularis, R. cerebriforme, R. diaphanum and Gigaspora rosea, and their symbiotic lifestyle signature.</title>
        <authorList>
            <person name="Morin E."/>
            <person name="San Clemente H."/>
            <person name="Chen E.C.H."/>
            <person name="De La Providencia I."/>
            <person name="Hainaut M."/>
            <person name="Kuo A."/>
            <person name="Kohler A."/>
            <person name="Murat C."/>
            <person name="Tang N."/>
            <person name="Roy S."/>
            <person name="Loubradou J."/>
            <person name="Henrissat B."/>
            <person name="Grigoriev I.V."/>
            <person name="Corradi N."/>
            <person name="Roux C."/>
            <person name="Martin F.M."/>
        </authorList>
    </citation>
    <scope>NUCLEOTIDE SEQUENCE [LARGE SCALE GENOMIC DNA]</scope>
    <source>
        <strain evidence="2 3">DAOM 194757</strain>
    </source>
</reference>
<sequence>MPILADFYGNDKETNNGKIISALIDKQELKQEWGIVKEMMKSIRKFNFKLTLIIPLSNAHVERVFSQHKLIKDKMRNRMNAEEYRCNLYIPLPGVLLIGSFFII</sequence>